<organism evidence="1 2">
    <name type="scientific">Deinococcus rubellus</name>
    <dbReference type="NCBI Taxonomy" id="1889240"/>
    <lineage>
        <taxon>Bacteria</taxon>
        <taxon>Thermotogati</taxon>
        <taxon>Deinococcota</taxon>
        <taxon>Deinococci</taxon>
        <taxon>Deinococcales</taxon>
        <taxon>Deinococcaceae</taxon>
        <taxon>Deinococcus</taxon>
    </lineage>
</organism>
<keyword evidence="2" id="KW-1185">Reference proteome</keyword>
<protein>
    <submittedName>
        <fullName evidence="1">Uncharacterized protein</fullName>
    </submittedName>
</protein>
<dbReference type="RefSeq" id="WP_260561626.1">
    <property type="nucleotide sequence ID" value="NZ_BAABEC010000183.1"/>
</dbReference>
<gene>
    <name evidence="1" type="ORF">N0D28_06875</name>
</gene>
<dbReference type="EMBL" id="CP104213">
    <property type="protein sequence ID" value="UWX65371.1"/>
    <property type="molecule type" value="Genomic_DNA"/>
</dbReference>
<accession>A0ABY5YKZ8</accession>
<reference evidence="1" key="1">
    <citation type="submission" date="2022-09" db="EMBL/GenBank/DDBJ databases">
        <title>genome sequence of Deinococcus rubellus.</title>
        <authorList>
            <person name="Srinivasan S."/>
        </authorList>
    </citation>
    <scope>NUCLEOTIDE SEQUENCE</scope>
    <source>
        <strain evidence="1">Ant6</strain>
    </source>
</reference>
<evidence type="ECO:0000313" key="1">
    <source>
        <dbReference type="EMBL" id="UWX65371.1"/>
    </source>
</evidence>
<sequence length="66" mass="7508">MNETQPIDCVWVPGTNDRVRLKLAGHVLEYRLSLITKIFGARLLDDLYLRGRTTLLSSPQQRALLA</sequence>
<name>A0ABY5YKZ8_9DEIO</name>
<proteinExistence type="predicted"/>
<dbReference type="Proteomes" id="UP001060261">
    <property type="component" value="Chromosome"/>
</dbReference>
<evidence type="ECO:0000313" key="2">
    <source>
        <dbReference type="Proteomes" id="UP001060261"/>
    </source>
</evidence>